<accession>A0A238YFB5</accession>
<gene>
    <name evidence="2" type="ORF">SAMN06264365_104510</name>
</gene>
<name>A0A238YFB5_9ACTN</name>
<dbReference type="EMBL" id="FZNR01000004">
    <property type="protein sequence ID" value="SNR69750.1"/>
    <property type="molecule type" value="Genomic_DNA"/>
</dbReference>
<dbReference type="Proteomes" id="UP000198415">
    <property type="component" value="Unassembled WGS sequence"/>
</dbReference>
<protein>
    <submittedName>
        <fullName evidence="2">Uncharacterized protein</fullName>
    </submittedName>
</protein>
<sequence>MPTVLVVENAAYTSAWYVRHPDGALSAVSDLRADDTATRRPGTGPRATDVAGKKVVAEGPE</sequence>
<feature type="region of interest" description="Disordered" evidence="1">
    <location>
        <begin position="35"/>
        <end position="61"/>
    </location>
</feature>
<evidence type="ECO:0000256" key="1">
    <source>
        <dbReference type="SAM" id="MobiDB-lite"/>
    </source>
</evidence>
<evidence type="ECO:0000313" key="3">
    <source>
        <dbReference type="Proteomes" id="UP000198415"/>
    </source>
</evidence>
<proteinExistence type="predicted"/>
<dbReference type="AlphaFoldDB" id="A0A238YFB5"/>
<organism evidence="2 3">
    <name type="scientific">Actinoplanes regularis</name>
    <dbReference type="NCBI Taxonomy" id="52697"/>
    <lineage>
        <taxon>Bacteria</taxon>
        <taxon>Bacillati</taxon>
        <taxon>Actinomycetota</taxon>
        <taxon>Actinomycetes</taxon>
        <taxon>Micromonosporales</taxon>
        <taxon>Micromonosporaceae</taxon>
        <taxon>Actinoplanes</taxon>
    </lineage>
</organism>
<reference evidence="2 3" key="1">
    <citation type="submission" date="2017-06" db="EMBL/GenBank/DDBJ databases">
        <authorList>
            <person name="Kim H.J."/>
            <person name="Triplett B.A."/>
        </authorList>
    </citation>
    <scope>NUCLEOTIDE SEQUENCE [LARGE SCALE GENOMIC DNA]</scope>
    <source>
        <strain evidence="2 3">DSM 43151</strain>
    </source>
</reference>
<keyword evidence="3" id="KW-1185">Reference proteome</keyword>
<feature type="compositionally biased region" description="Basic and acidic residues" evidence="1">
    <location>
        <begin position="51"/>
        <end position="61"/>
    </location>
</feature>
<evidence type="ECO:0000313" key="2">
    <source>
        <dbReference type="EMBL" id="SNR69750.1"/>
    </source>
</evidence>